<feature type="domain" description="GS beta-grasp" evidence="3">
    <location>
        <begin position="85"/>
        <end position="177"/>
    </location>
</feature>
<evidence type="ECO:0000256" key="2">
    <source>
        <dbReference type="RuleBase" id="RU000384"/>
    </source>
</evidence>
<gene>
    <name evidence="5" type="ORF">SAMN06265348_107240</name>
</gene>
<dbReference type="PROSITE" id="PS00181">
    <property type="entry name" value="GLNA_ATP"/>
    <property type="match status" value="1"/>
</dbReference>
<protein>
    <submittedName>
        <fullName evidence="5">Glutamine synthetase</fullName>
    </submittedName>
</protein>
<evidence type="ECO:0000313" key="6">
    <source>
        <dbReference type="Proteomes" id="UP000320300"/>
    </source>
</evidence>
<dbReference type="Pfam" id="PF00120">
    <property type="entry name" value="Gln-synt_C"/>
    <property type="match status" value="1"/>
</dbReference>
<dbReference type="InterPro" id="IPR027303">
    <property type="entry name" value="Gln_synth_gly_rich_site"/>
</dbReference>
<dbReference type="Pfam" id="PF18318">
    <property type="entry name" value="Gln-synt_C-ter"/>
    <property type="match status" value="1"/>
</dbReference>
<dbReference type="InterPro" id="IPR052725">
    <property type="entry name" value="GS_Type-3"/>
</dbReference>
<dbReference type="GO" id="GO:0004356">
    <property type="term" value="F:glutamine synthetase activity"/>
    <property type="evidence" value="ECO:0007669"/>
    <property type="project" value="InterPro"/>
</dbReference>
<evidence type="ECO:0000259" key="4">
    <source>
        <dbReference type="PROSITE" id="PS51987"/>
    </source>
</evidence>
<dbReference type="InterPro" id="IPR022147">
    <property type="entry name" value="GSIII_N"/>
</dbReference>
<dbReference type="InterPro" id="IPR040577">
    <property type="entry name" value="Gln-synt_C"/>
</dbReference>
<dbReference type="GO" id="GO:0006542">
    <property type="term" value="P:glutamine biosynthetic process"/>
    <property type="evidence" value="ECO:0007669"/>
    <property type="project" value="InterPro"/>
</dbReference>
<dbReference type="Gene3D" id="3.30.590.10">
    <property type="entry name" value="Glutamine synthetase/guanido kinase, catalytic domain"/>
    <property type="match status" value="1"/>
</dbReference>
<dbReference type="InterPro" id="IPR008146">
    <property type="entry name" value="Gln_synth_cat_dom"/>
</dbReference>
<dbReference type="Gene3D" id="1.20.120.1560">
    <property type="match status" value="1"/>
</dbReference>
<dbReference type="EMBL" id="FXTN01000007">
    <property type="protein sequence ID" value="SMO80359.1"/>
    <property type="molecule type" value="Genomic_DNA"/>
</dbReference>
<proteinExistence type="inferred from homology"/>
<dbReference type="Proteomes" id="UP000320300">
    <property type="component" value="Unassembled WGS sequence"/>
</dbReference>
<dbReference type="InterPro" id="IPR008147">
    <property type="entry name" value="Gln_synt_N"/>
</dbReference>
<dbReference type="PANTHER" id="PTHR42974:SF1">
    <property type="entry name" value="TYPE-3 GLUTAMINE SYNTHETASE"/>
    <property type="match status" value="1"/>
</dbReference>
<dbReference type="SUPFAM" id="SSF55931">
    <property type="entry name" value="Glutamine synthetase/guanido kinase"/>
    <property type="match status" value="1"/>
</dbReference>
<dbReference type="PROSITE" id="PS51986">
    <property type="entry name" value="GS_BETA_GRASP"/>
    <property type="match status" value="1"/>
</dbReference>
<sequence>MKSLRTNALKEAQNRVSPEVIAPSVKISEFFGSNVFDRKKMKDFLSKDVYEKLVSAIEQGELINSDDANQIATAMKHWAMSKGATHYTHWFQPLTGSTAEKHDSFFEPSSEGAIEKFAGSALVQQEPDASSFPNGGIRNTFEARGYTAWDPSSPAFIMESKAGKTLCIPTVFVAYTGEALDYKAPLLKALNALDKAAVDVCQYFDKGINKVTASLGIEQEYFLVDLALFNARPDLALTGRALFGHMSAKGQQLDDHYFGSIPERVFTFMVDFENESLKLGIPLKTRHNEVAPLQFECAPIYEEINLAIDHNQLLMDVMEKVARRHNFKVLLHEKPYAGINGSGKHNNWSLITDTGKNLLAPGKTPKNNLMFLAFFVNTIKAVHEHADLLRASIASVSNDHRLGANEAPPAIISIFLGQQLNEVLDEIEHSRISKKIKEDNALWLGIPKIPQILLDNTDRNRTSPFAFTGNKFELRAVGSSANSSAPMTVLNTIMADQLIKFKVDVDKLIKKGEKKDIALLTVIKKYIKESKDIRFEGNGYSQDWEDEAAKRGLANIKTTPVALDAYISDKSTDLFEKNNVFTKRELHARHEILLESYYKKLQIEARVMGEVANTMIIPAAIAYQNELLLNAKSLKEVGLSKETLETPLSIINKLSEHLAVVKTSIDAMLEERKTANGIEDHREKAIAYDLHVKSHFDTIRYHADKLEQMVDDSVWPLPKFRELLFLK</sequence>
<name>A0A521E8X4_9SPHI</name>
<organism evidence="5 6">
    <name type="scientific">Pedobacter westerhofensis</name>
    <dbReference type="NCBI Taxonomy" id="425512"/>
    <lineage>
        <taxon>Bacteria</taxon>
        <taxon>Pseudomonadati</taxon>
        <taxon>Bacteroidota</taxon>
        <taxon>Sphingobacteriia</taxon>
        <taxon>Sphingobacteriales</taxon>
        <taxon>Sphingobacteriaceae</taxon>
        <taxon>Pedobacter</taxon>
    </lineage>
</organism>
<reference evidence="5 6" key="1">
    <citation type="submission" date="2017-05" db="EMBL/GenBank/DDBJ databases">
        <authorList>
            <person name="Varghese N."/>
            <person name="Submissions S."/>
        </authorList>
    </citation>
    <scope>NUCLEOTIDE SEQUENCE [LARGE SCALE GENOMIC DNA]</scope>
    <source>
        <strain evidence="5 6">DSM 19036</strain>
    </source>
</reference>
<dbReference type="PROSITE" id="PS51987">
    <property type="entry name" value="GS_CATALYTIC"/>
    <property type="match status" value="1"/>
</dbReference>
<comment type="similarity">
    <text evidence="1 2">Belongs to the glutamine synthetase family.</text>
</comment>
<dbReference type="SMART" id="SM01230">
    <property type="entry name" value="Gln-synt_C"/>
    <property type="match status" value="1"/>
</dbReference>
<dbReference type="OrthoDB" id="9807095at2"/>
<evidence type="ECO:0000259" key="3">
    <source>
        <dbReference type="PROSITE" id="PS51986"/>
    </source>
</evidence>
<feature type="domain" description="GS catalytic" evidence="4">
    <location>
        <begin position="182"/>
        <end position="616"/>
    </location>
</feature>
<accession>A0A521E8X4</accession>
<dbReference type="InterPro" id="IPR014746">
    <property type="entry name" value="Gln_synth/guanido_kin_cat_dom"/>
</dbReference>
<dbReference type="Pfam" id="PF12437">
    <property type="entry name" value="GSIII_N"/>
    <property type="match status" value="1"/>
</dbReference>
<dbReference type="RefSeq" id="WP_142529054.1">
    <property type="nucleotide sequence ID" value="NZ_CBCSJO010000007.1"/>
</dbReference>
<evidence type="ECO:0000313" key="5">
    <source>
        <dbReference type="EMBL" id="SMO80359.1"/>
    </source>
</evidence>
<dbReference type="AlphaFoldDB" id="A0A521E8X4"/>
<keyword evidence="6" id="KW-1185">Reference proteome</keyword>
<evidence type="ECO:0000256" key="1">
    <source>
        <dbReference type="PROSITE-ProRule" id="PRU01330"/>
    </source>
</evidence>
<dbReference type="PANTHER" id="PTHR42974">
    <property type="entry name" value="GLUTAMINE SYNTHETASE"/>
    <property type="match status" value="1"/>
</dbReference>